<dbReference type="Pfam" id="PF00860">
    <property type="entry name" value="Xan_ur_permease"/>
    <property type="match status" value="1"/>
</dbReference>
<name>A0A4Z1E283_9STRE</name>
<dbReference type="AlphaFoldDB" id="A0A4Z1E283"/>
<keyword evidence="4 7" id="KW-0812">Transmembrane</keyword>
<keyword evidence="5 7" id="KW-1133">Transmembrane helix</keyword>
<keyword evidence="3" id="KW-0813">Transport</keyword>
<feature type="transmembrane region" description="Helical" evidence="7">
    <location>
        <begin position="332"/>
        <end position="353"/>
    </location>
</feature>
<comment type="similarity">
    <text evidence="2">Belongs to the nucleobase:cation symporter-2 (NCS2) (TC 2.A.40) family.</text>
</comment>
<feature type="transmembrane region" description="Helical" evidence="7">
    <location>
        <begin position="82"/>
        <end position="100"/>
    </location>
</feature>
<feature type="transmembrane region" description="Helical" evidence="7">
    <location>
        <begin position="201"/>
        <end position="220"/>
    </location>
</feature>
<evidence type="ECO:0000256" key="2">
    <source>
        <dbReference type="ARBA" id="ARBA00008821"/>
    </source>
</evidence>
<feature type="transmembrane region" description="Helical" evidence="7">
    <location>
        <begin position="42"/>
        <end position="75"/>
    </location>
</feature>
<proteinExistence type="inferred from homology"/>
<dbReference type="GO" id="GO:0042907">
    <property type="term" value="F:xanthine transmembrane transporter activity"/>
    <property type="evidence" value="ECO:0007669"/>
    <property type="project" value="TreeGrafter"/>
</dbReference>
<dbReference type="InterPro" id="IPR006042">
    <property type="entry name" value="Xan_ur_permease"/>
</dbReference>
<protein>
    <submittedName>
        <fullName evidence="8">Uracil permease</fullName>
    </submittedName>
</protein>
<gene>
    <name evidence="8" type="ORF">E5S68_05730</name>
</gene>
<comment type="subcellular location">
    <subcellularLocation>
        <location evidence="1">Membrane</location>
        <topology evidence="1">Multi-pass membrane protein</topology>
    </subcellularLocation>
</comment>
<feature type="transmembrane region" description="Helical" evidence="7">
    <location>
        <begin position="139"/>
        <end position="160"/>
    </location>
</feature>
<dbReference type="EMBL" id="SRRP01000001">
    <property type="protein sequence ID" value="TGN92888.1"/>
    <property type="molecule type" value="Genomic_DNA"/>
</dbReference>
<dbReference type="PROSITE" id="PS01116">
    <property type="entry name" value="XANTH_URACIL_PERMASE"/>
    <property type="match status" value="1"/>
</dbReference>
<dbReference type="NCBIfam" id="TIGR00801">
    <property type="entry name" value="ncs2"/>
    <property type="match status" value="1"/>
</dbReference>
<feature type="transmembrane region" description="Helical" evidence="7">
    <location>
        <begin position="112"/>
        <end position="132"/>
    </location>
</feature>
<evidence type="ECO:0000256" key="3">
    <source>
        <dbReference type="ARBA" id="ARBA00022448"/>
    </source>
</evidence>
<dbReference type="PANTHER" id="PTHR42810:SF2">
    <property type="entry name" value="PURINE PERMEASE C1399.01C-RELATED"/>
    <property type="match status" value="1"/>
</dbReference>
<feature type="transmembrane region" description="Helical" evidence="7">
    <location>
        <begin position="414"/>
        <end position="433"/>
    </location>
</feature>
<reference evidence="8 9" key="1">
    <citation type="submission" date="2019-04" db="EMBL/GenBank/DDBJ databases">
        <title>Genome sequencing of Streptococcus rubneri DSM 26920(T).</title>
        <authorList>
            <person name="Kook J.-K."/>
            <person name="Park S.-N."/>
            <person name="Lim Y.K."/>
        </authorList>
    </citation>
    <scope>NUCLEOTIDE SEQUENCE [LARGE SCALE GENOMIC DNA]</scope>
    <source>
        <strain evidence="8 9">DSM 26920</strain>
    </source>
</reference>
<evidence type="ECO:0000256" key="4">
    <source>
        <dbReference type="ARBA" id="ARBA00022692"/>
    </source>
</evidence>
<dbReference type="PANTHER" id="PTHR42810">
    <property type="entry name" value="PURINE PERMEASE C1399.01C-RELATED"/>
    <property type="match status" value="1"/>
</dbReference>
<evidence type="ECO:0000256" key="7">
    <source>
        <dbReference type="SAM" id="Phobius"/>
    </source>
</evidence>
<sequence length="438" mass="45934">MGSFLVPKSEVIMKEESTVDLLLDVDQNPAPLKGILLSFQHVFAMFGATILVPLILGMPVSVALFASGVGTLIYMTCTGFKVPVYLGSSFAFITAMALAMKEMGGKVDAAQTGVILTGLIYVLVAAGVKVAGTRWIDKLLPAVVIGPMIIVIGLGLAGSAVKNAGFVEGGDWKNALVAVVTFLIAAFINTKGKGFFKIIPFLFAIIGGYVFAVCLGLVNFDPVLKANWFEIPGFYLPFNTGGAFKQYNLYFGPETIAILPIAIVTISEHIGDHTVLSQICGRQFLKQPGLHRTLLGDGIATSVSAFLGGPANTTYGENTGVIGMTRIASVSVIRNAALIALSLSFFGKFTALISTIPNSVLGGMSILLYGVIASNGLKVLIKERVDFSLMRNLIIASAMLVLGLGGATLKLGPVTLAGTALSAMTGIILNLILPHESN</sequence>
<organism evidence="8 9">
    <name type="scientific">Streptococcus rubneri</name>
    <dbReference type="NCBI Taxonomy" id="1234680"/>
    <lineage>
        <taxon>Bacteria</taxon>
        <taxon>Bacillati</taxon>
        <taxon>Bacillota</taxon>
        <taxon>Bacilli</taxon>
        <taxon>Lactobacillales</taxon>
        <taxon>Streptococcaceae</taxon>
        <taxon>Streptococcus</taxon>
    </lineage>
</organism>
<evidence type="ECO:0000313" key="8">
    <source>
        <dbReference type="EMBL" id="TGN92888.1"/>
    </source>
</evidence>
<evidence type="ECO:0000313" key="9">
    <source>
        <dbReference type="Proteomes" id="UP000297986"/>
    </source>
</evidence>
<dbReference type="InterPro" id="IPR006043">
    <property type="entry name" value="NCS2"/>
</dbReference>
<dbReference type="GO" id="GO:0005886">
    <property type="term" value="C:plasma membrane"/>
    <property type="evidence" value="ECO:0007669"/>
    <property type="project" value="TreeGrafter"/>
</dbReference>
<keyword evidence="6 7" id="KW-0472">Membrane</keyword>
<evidence type="ECO:0000256" key="1">
    <source>
        <dbReference type="ARBA" id="ARBA00004141"/>
    </source>
</evidence>
<comment type="caution">
    <text evidence="8">The sequence shown here is derived from an EMBL/GenBank/DDBJ whole genome shotgun (WGS) entry which is preliminary data.</text>
</comment>
<dbReference type="Proteomes" id="UP000297986">
    <property type="component" value="Unassembled WGS sequence"/>
</dbReference>
<feature type="transmembrane region" description="Helical" evidence="7">
    <location>
        <begin position="389"/>
        <end position="408"/>
    </location>
</feature>
<accession>A0A4Z1E283</accession>
<evidence type="ECO:0000256" key="6">
    <source>
        <dbReference type="ARBA" id="ARBA00023136"/>
    </source>
</evidence>
<evidence type="ECO:0000256" key="5">
    <source>
        <dbReference type="ARBA" id="ARBA00022989"/>
    </source>
</evidence>
<feature type="transmembrane region" description="Helical" evidence="7">
    <location>
        <begin position="359"/>
        <end position="377"/>
    </location>
</feature>
<dbReference type="OrthoDB" id="9779092at2"/>
<keyword evidence="9" id="KW-1185">Reference proteome</keyword>